<accession>A0A433AUC3</accession>
<dbReference type="EMBL" id="RBNI01016983">
    <property type="protein sequence ID" value="RUP06326.1"/>
    <property type="molecule type" value="Genomic_DNA"/>
</dbReference>
<reference evidence="2 3" key="1">
    <citation type="journal article" date="2018" name="New Phytol.">
        <title>Phylogenomics of Endogonaceae and evolution of mycorrhizas within Mucoromycota.</title>
        <authorList>
            <person name="Chang Y."/>
            <person name="Desiro A."/>
            <person name="Na H."/>
            <person name="Sandor L."/>
            <person name="Lipzen A."/>
            <person name="Clum A."/>
            <person name="Barry K."/>
            <person name="Grigoriev I.V."/>
            <person name="Martin F.M."/>
            <person name="Stajich J.E."/>
            <person name="Smith M.E."/>
            <person name="Bonito G."/>
            <person name="Spatafora J.W."/>
        </authorList>
    </citation>
    <scope>NUCLEOTIDE SEQUENCE [LARGE SCALE GENOMIC DNA]</scope>
    <source>
        <strain evidence="2 3">GMNB39</strain>
    </source>
</reference>
<proteinExistence type="predicted"/>
<dbReference type="OrthoDB" id="189459at2759"/>
<dbReference type="InterPro" id="IPR019195">
    <property type="entry name" value="ABC_ATPase_put"/>
</dbReference>
<dbReference type="InterPro" id="IPR046834">
    <property type="entry name" value="ABC_ATPase_C"/>
</dbReference>
<comment type="caution">
    <text evidence="2">The sequence shown here is derived from an EMBL/GenBank/DDBJ whole genome shotgun (WGS) entry which is preliminary data.</text>
</comment>
<dbReference type="AlphaFoldDB" id="A0A433AUC3"/>
<gene>
    <name evidence="2" type="ORF">BC936DRAFT_140408</name>
</gene>
<sequence>MLISSRQFRLFAARRSVTCTDITPFINNLPICKDTQRFSTEDASGSTSMAANIQEALEVRFATPIQSLLISEMDFFLLCAIVHLEPVLYLRVGRRHWLPLRRRHMCHEFPYPGQTHAAAHHQAI</sequence>
<keyword evidence="3" id="KW-1185">Reference proteome</keyword>
<dbReference type="PANTHER" id="PTHR38149">
    <property type="entry name" value="ATPASE"/>
    <property type="match status" value="1"/>
</dbReference>
<evidence type="ECO:0000313" key="3">
    <source>
        <dbReference type="Proteomes" id="UP000268093"/>
    </source>
</evidence>
<evidence type="ECO:0000259" key="1">
    <source>
        <dbReference type="Pfam" id="PF09818"/>
    </source>
</evidence>
<organism evidence="2 3">
    <name type="scientific">Jimgerdemannia flammicorona</name>
    <dbReference type="NCBI Taxonomy" id="994334"/>
    <lineage>
        <taxon>Eukaryota</taxon>
        <taxon>Fungi</taxon>
        <taxon>Fungi incertae sedis</taxon>
        <taxon>Mucoromycota</taxon>
        <taxon>Mucoromycotina</taxon>
        <taxon>Endogonomycetes</taxon>
        <taxon>Endogonales</taxon>
        <taxon>Endogonaceae</taxon>
        <taxon>Jimgerdemannia</taxon>
    </lineage>
</organism>
<dbReference type="Pfam" id="PF09818">
    <property type="entry name" value="ABC_ATPase"/>
    <property type="match status" value="1"/>
</dbReference>
<evidence type="ECO:0000313" key="2">
    <source>
        <dbReference type="EMBL" id="RUP06326.1"/>
    </source>
</evidence>
<protein>
    <recommendedName>
        <fullName evidence="1">ATPase of the ABC class C-terminal domain-containing protein</fullName>
    </recommendedName>
</protein>
<feature type="domain" description="ATPase of the ABC class C-terminal" evidence="1">
    <location>
        <begin position="13"/>
        <end position="61"/>
    </location>
</feature>
<dbReference type="Proteomes" id="UP000268093">
    <property type="component" value="Unassembled WGS sequence"/>
</dbReference>
<dbReference type="PANTHER" id="PTHR38149:SF1">
    <property type="entry name" value="ATPASE"/>
    <property type="match status" value="1"/>
</dbReference>
<name>A0A433AUC3_9FUNG</name>